<evidence type="ECO:0000313" key="3">
    <source>
        <dbReference type="Proteomes" id="UP001642540"/>
    </source>
</evidence>
<sequence length="229" mass="25415">MWKERVTKSGAKLKVGFSHKPLMDNELSSVKEEGSDFGRSLQELVNEYYELRGEKQEGREEQEEVPPSETSPHESEEDGELTERVSDSSGEDLTPVLEASVPLPTLAVKTPIIKPVAVDNNNADEEQVLHRIESKSGCNFICSCERSFPTEKAFRRHVQYNLKVPAGTDGNNHLPEEEEENKNKEEVPSTLTTPAPTASQNSKSSAESSGEGGSTKKKRKRNKKTKNTS</sequence>
<gene>
    <name evidence="2" type="ORF">ODALV1_LOCUS29526</name>
</gene>
<keyword evidence="3" id="KW-1185">Reference proteome</keyword>
<evidence type="ECO:0000256" key="1">
    <source>
        <dbReference type="SAM" id="MobiDB-lite"/>
    </source>
</evidence>
<evidence type="ECO:0000313" key="2">
    <source>
        <dbReference type="EMBL" id="CAL8143391.1"/>
    </source>
</evidence>
<feature type="compositionally biased region" description="Basic and acidic residues" evidence="1">
    <location>
        <begin position="49"/>
        <end position="59"/>
    </location>
</feature>
<organism evidence="2 3">
    <name type="scientific">Orchesella dallaii</name>
    <dbReference type="NCBI Taxonomy" id="48710"/>
    <lineage>
        <taxon>Eukaryota</taxon>
        <taxon>Metazoa</taxon>
        <taxon>Ecdysozoa</taxon>
        <taxon>Arthropoda</taxon>
        <taxon>Hexapoda</taxon>
        <taxon>Collembola</taxon>
        <taxon>Entomobryomorpha</taxon>
        <taxon>Entomobryoidea</taxon>
        <taxon>Orchesellidae</taxon>
        <taxon>Orchesellinae</taxon>
        <taxon>Orchesella</taxon>
    </lineage>
</organism>
<feature type="compositionally biased region" description="Low complexity" evidence="1">
    <location>
        <begin position="188"/>
        <end position="209"/>
    </location>
</feature>
<accession>A0ABP1S4P3</accession>
<feature type="region of interest" description="Disordered" evidence="1">
    <location>
        <begin position="49"/>
        <end position="93"/>
    </location>
</feature>
<feature type="region of interest" description="Disordered" evidence="1">
    <location>
        <begin position="164"/>
        <end position="229"/>
    </location>
</feature>
<name>A0ABP1S4P3_9HEXA</name>
<protein>
    <recommendedName>
        <fullName evidence="4">C2H2-type domain-containing protein</fullName>
    </recommendedName>
</protein>
<dbReference type="EMBL" id="CAXLJM020000156">
    <property type="protein sequence ID" value="CAL8143391.1"/>
    <property type="molecule type" value="Genomic_DNA"/>
</dbReference>
<dbReference type="Proteomes" id="UP001642540">
    <property type="component" value="Unassembled WGS sequence"/>
</dbReference>
<evidence type="ECO:0008006" key="4">
    <source>
        <dbReference type="Google" id="ProtNLM"/>
    </source>
</evidence>
<proteinExistence type="predicted"/>
<comment type="caution">
    <text evidence="2">The sequence shown here is derived from an EMBL/GenBank/DDBJ whole genome shotgun (WGS) entry which is preliminary data.</text>
</comment>
<reference evidence="2 3" key="1">
    <citation type="submission" date="2024-08" db="EMBL/GenBank/DDBJ databases">
        <authorList>
            <person name="Cucini C."/>
            <person name="Frati F."/>
        </authorList>
    </citation>
    <scope>NUCLEOTIDE SEQUENCE [LARGE SCALE GENOMIC DNA]</scope>
</reference>
<feature type="compositionally biased region" description="Basic residues" evidence="1">
    <location>
        <begin position="215"/>
        <end position="229"/>
    </location>
</feature>